<dbReference type="PANTHER" id="PTHR35802">
    <property type="entry name" value="PROTEASE SYNTHASE AND SPORULATION PROTEIN PAI 2"/>
    <property type="match status" value="1"/>
</dbReference>
<dbReference type="Pfam" id="PF04299">
    <property type="entry name" value="FMN_bind_2"/>
    <property type="match status" value="1"/>
</dbReference>
<dbReference type="eggNOG" id="COG2808">
    <property type="taxonomic scope" value="Bacteria"/>
</dbReference>
<dbReference type="PANTHER" id="PTHR35802:SF1">
    <property type="entry name" value="PROTEASE SYNTHASE AND SPORULATION PROTEIN PAI 2"/>
    <property type="match status" value="1"/>
</dbReference>
<dbReference type="PIRSF" id="PIRSF010372">
    <property type="entry name" value="PaiB"/>
    <property type="match status" value="1"/>
</dbReference>
<name>W9G441_9MICO</name>
<comment type="caution">
    <text evidence="1">The sequence shown here is derived from an EMBL/GenBank/DDBJ whole genome shotgun (WGS) entry which is preliminary data.</text>
</comment>
<dbReference type="OrthoDB" id="9794948at2"/>
<protein>
    <submittedName>
        <fullName evidence="1">Transcriptional regulator</fullName>
    </submittedName>
</protein>
<dbReference type="InterPro" id="IPR007396">
    <property type="entry name" value="TR_PAI2-type"/>
</dbReference>
<dbReference type="EMBL" id="AWSA01000034">
    <property type="protein sequence ID" value="EWT00790.1"/>
    <property type="molecule type" value="Genomic_DNA"/>
</dbReference>
<dbReference type="Proteomes" id="UP000019489">
    <property type="component" value="Unassembled WGS sequence"/>
</dbReference>
<gene>
    <name evidence="1" type="ORF">N865_13705</name>
</gene>
<sequence>MYVPAFNAMPQSEVDSFLAAQAAAQLITVGPDGRPDATLVPIVTTRRSDPDAPGDGPAGLRVLAHLARQNDHWQRITDGAPVLLVVAGPDAYISPGWYATKREHGRVVPTWNYTAVHLSGTVTVHDDPDWVLDVVTRLTHRHEAHRAAPWAVTDAPAKYIRGRLRAIVGIEVLVDTVEGKAKLGQNRSDADREGAVEGLLAEPGDDAHAVGLAMRDHRRG</sequence>
<reference evidence="1 2" key="1">
    <citation type="submission" date="2013-08" db="EMBL/GenBank/DDBJ databases">
        <title>Intrasporangium oryzae NRRL B-24470.</title>
        <authorList>
            <person name="Liu H."/>
            <person name="Wang G."/>
        </authorList>
    </citation>
    <scope>NUCLEOTIDE SEQUENCE [LARGE SCALE GENOMIC DNA]</scope>
    <source>
        <strain evidence="1 2">NRRL B-24470</strain>
    </source>
</reference>
<keyword evidence="2" id="KW-1185">Reference proteome</keyword>
<dbReference type="SUPFAM" id="SSF50475">
    <property type="entry name" value="FMN-binding split barrel"/>
    <property type="match status" value="1"/>
</dbReference>
<evidence type="ECO:0000313" key="2">
    <source>
        <dbReference type="Proteomes" id="UP000019489"/>
    </source>
</evidence>
<evidence type="ECO:0000313" key="1">
    <source>
        <dbReference type="EMBL" id="EWT00790.1"/>
    </source>
</evidence>
<organism evidence="1 2">
    <name type="scientific">Intrasporangium oryzae NRRL B-24470</name>
    <dbReference type="NCBI Taxonomy" id="1386089"/>
    <lineage>
        <taxon>Bacteria</taxon>
        <taxon>Bacillati</taxon>
        <taxon>Actinomycetota</taxon>
        <taxon>Actinomycetes</taxon>
        <taxon>Micrococcales</taxon>
        <taxon>Intrasporangiaceae</taxon>
        <taxon>Intrasporangium</taxon>
    </lineage>
</organism>
<dbReference type="InterPro" id="IPR012349">
    <property type="entry name" value="Split_barrel_FMN-bd"/>
</dbReference>
<accession>W9G441</accession>
<dbReference type="STRING" id="1386089.N865_13705"/>
<proteinExistence type="predicted"/>
<dbReference type="Gene3D" id="2.30.110.10">
    <property type="entry name" value="Electron Transport, Fmn-binding Protein, Chain A"/>
    <property type="match status" value="1"/>
</dbReference>
<dbReference type="PATRIC" id="fig|1386089.3.peg.2982"/>
<dbReference type="RefSeq" id="WP_034807555.1">
    <property type="nucleotide sequence ID" value="NZ_AWSA01000034.1"/>
</dbReference>
<dbReference type="AlphaFoldDB" id="W9G441"/>